<dbReference type="RefSeq" id="XP_040682887.1">
    <property type="nucleotide sequence ID" value="XM_040819622.1"/>
</dbReference>
<feature type="compositionally biased region" description="Basic and acidic residues" evidence="1">
    <location>
        <begin position="163"/>
        <end position="180"/>
    </location>
</feature>
<protein>
    <submittedName>
        <fullName evidence="2">78 kDa glucose-regulated protein</fullName>
    </submittedName>
</protein>
<dbReference type="OrthoDB" id="4868006at2759"/>
<gene>
    <name evidence="2" type="ORF">MAM_00823</name>
</gene>
<sequence>MASTAGTEFLGSMQEIFKEAQDQEFTSVADFRKVSGGILKFLGACAKMTGARARASCPICLPDGRHVKTHVALPPTALRLSRATIGRLREAPSPNEFCGILLAQIHEQLHAKRSDGGMARKHATAPPVFSHRHARKKRRASRSSPESTPNPPSAKKPRRHHGRLDCGNHDRETVVREKGAASDGEGGVAPVLKQGSTSQSQGAKEVRAKQRPDAVAARTAKARHSLPAGPPMQTPCAPAKASADLATAERAARRDQSPATPTRPSKILVLKRNRALAERPVMQLHHQQRQDALPATISQDDDSYSDTSSDDRETVSDVSDVSDVSVLPMETDRPQDVIQETTTQTGLGFKPSERDTRRAGAKPRRSAAAAQFLRKAPHLSDGISCVNPRNWDKYLRRIQAYADSEGIRGADFKQRLMKLVGMIYLPEELDAIAANE</sequence>
<keyword evidence="3" id="KW-1185">Reference proteome</keyword>
<evidence type="ECO:0000256" key="1">
    <source>
        <dbReference type="SAM" id="MobiDB-lite"/>
    </source>
</evidence>
<dbReference type="GeneID" id="63735278"/>
<evidence type="ECO:0000313" key="3">
    <source>
        <dbReference type="Proteomes" id="UP000030816"/>
    </source>
</evidence>
<feature type="region of interest" description="Disordered" evidence="1">
    <location>
        <begin position="283"/>
        <end position="321"/>
    </location>
</feature>
<proteinExistence type="predicted"/>
<name>A0A0B2WZY3_METAS</name>
<dbReference type="EMBL" id="AZHE01000001">
    <property type="protein sequence ID" value="KHO01822.1"/>
    <property type="molecule type" value="Genomic_DNA"/>
</dbReference>
<accession>A0A0B2WZY3</accession>
<dbReference type="AlphaFoldDB" id="A0A0B2WZY3"/>
<organism evidence="2 3">
    <name type="scientific">Metarhizium album (strain ARSEF 1941)</name>
    <dbReference type="NCBI Taxonomy" id="1081103"/>
    <lineage>
        <taxon>Eukaryota</taxon>
        <taxon>Fungi</taxon>
        <taxon>Dikarya</taxon>
        <taxon>Ascomycota</taxon>
        <taxon>Pezizomycotina</taxon>
        <taxon>Sordariomycetes</taxon>
        <taxon>Hypocreomycetidae</taxon>
        <taxon>Hypocreales</taxon>
        <taxon>Clavicipitaceae</taxon>
        <taxon>Metarhizium</taxon>
    </lineage>
</organism>
<dbReference type="STRING" id="1081103.A0A0B2WZY3"/>
<comment type="caution">
    <text evidence="2">The sequence shown here is derived from an EMBL/GenBank/DDBJ whole genome shotgun (WGS) entry which is preliminary data.</text>
</comment>
<feature type="region of interest" description="Disordered" evidence="1">
    <location>
        <begin position="112"/>
        <end position="269"/>
    </location>
</feature>
<dbReference type="Proteomes" id="UP000030816">
    <property type="component" value="Unassembled WGS sequence"/>
</dbReference>
<reference evidence="2 3" key="1">
    <citation type="journal article" date="2014" name="Proc. Natl. Acad. Sci. U.S.A.">
        <title>Trajectory and genomic determinants of fungal-pathogen speciation and host adaptation.</title>
        <authorList>
            <person name="Hu X."/>
            <person name="Xiao G."/>
            <person name="Zheng P."/>
            <person name="Shang Y."/>
            <person name="Su Y."/>
            <person name="Zhang X."/>
            <person name="Liu X."/>
            <person name="Zhan S."/>
            <person name="St Leger R.J."/>
            <person name="Wang C."/>
        </authorList>
    </citation>
    <scope>NUCLEOTIDE SEQUENCE [LARGE SCALE GENOMIC DNA]</scope>
    <source>
        <strain evidence="2 3">ARSEF 1941</strain>
    </source>
</reference>
<evidence type="ECO:0000313" key="2">
    <source>
        <dbReference type="EMBL" id="KHO01822.1"/>
    </source>
</evidence>
<feature type="compositionally biased region" description="Basic residues" evidence="1">
    <location>
        <begin position="130"/>
        <end position="141"/>
    </location>
</feature>
<dbReference type="HOGENOM" id="CLU_051373_0_0_1"/>